<evidence type="ECO:0000313" key="2">
    <source>
        <dbReference type="Proteomes" id="UP000649826"/>
    </source>
</evidence>
<protein>
    <submittedName>
        <fullName evidence="1">Uncharacterized protein</fullName>
    </submittedName>
</protein>
<dbReference type="RefSeq" id="WP_186995188.1">
    <property type="nucleotide sequence ID" value="NZ_JACOQG010000018.1"/>
</dbReference>
<sequence>MYYVVDESKLSSEAGYSVYTAGTATSVPWSGVTGKPSSYPPASHNHDERYYTETEMNSKLAEKAPKVHTHVKSEVGLGNVDNTADANKSVKYAASAGTASSCTGNAATATKATKLATARSINGTNFDGSGNITTASWGTARNVTIGNTKKSVNGASDVSWSLSEIGAAAASHSHSYLPLSGGTMTGNIAYKGSKATYEMIKFIDNVVDQNGNGIAIGGGGLTIVGGGESSDIVKTIASSGGDERLILSNDGPIDIYTNCQDGLNKATHVTIDNSGLYSGTAAKANSVPWSGVTGKPSSLPASDVYAWAKASTKPSYTKAEVGLGNVDNTADSAKSVKYATSAGSASSATKATQDSAGQQINTTYVKSLSVSGRTITITKGNGTTSTITTQDTNTDTKVTQTAIKSSDYTNWRTIPWGSSNNGSEGFTPTTVTDVMYSDPNLTYQPSSGTLRAKTFKGTLNGTAYEANLAWGGHNFAGSYGPIDAAMIPTLGANRLAFIPPESITVTYSRDGGSTWSDYGASSDTKRGLFSTGSNLTIGKADSTNKATANSTKYQLRITIDTDKASVYTVLNKFAISVSTNGSNSCWCTIDASLEKTPTTWVNFAKQVSVSGWSGWNIINTDGLTTYGNNPSVQYGLVRFTFGANGGSTTYTGLQVLQILGFGGFGWSTPSNMARHGHLYNYDIWQNAFFPAQVNANNMLMNTCVNCSNWNDAVKTGWYMASGASNAPTSGAWYFGMVIAHNSNYVIQELYQFTASTDAKSIPKYIRAKMNGTWGSWTDVTVQVKVPSGAKFTDTNTWRPLGTTGDTACAGNDSRLSNARPASDVYAWAKASSKPSYSWGEITGKPSTFTPASHTHNYAGSSSAGGNANAAVKLATARSINGTNFDGSGNITTANWGTARTITVGNTGKSVNGSGNVSWSLGEIGVHVSNKQPAASDGKNGDVWIVYEG</sequence>
<keyword evidence="2" id="KW-1185">Reference proteome</keyword>
<reference evidence="1 2" key="1">
    <citation type="submission" date="2020-08" db="EMBL/GenBank/DDBJ databases">
        <title>Genome public.</title>
        <authorList>
            <person name="Liu C."/>
            <person name="Sun Q."/>
        </authorList>
    </citation>
    <scope>NUCLEOTIDE SEQUENCE [LARGE SCALE GENOMIC DNA]</scope>
    <source>
        <strain evidence="1 2">M29</strain>
    </source>
</reference>
<proteinExistence type="predicted"/>
<dbReference type="Proteomes" id="UP000649826">
    <property type="component" value="Unassembled WGS sequence"/>
</dbReference>
<evidence type="ECO:0000313" key="1">
    <source>
        <dbReference type="EMBL" id="MBC5780241.1"/>
    </source>
</evidence>
<dbReference type="EMBL" id="JACOQG010000018">
    <property type="protein sequence ID" value="MBC5780241.1"/>
    <property type="molecule type" value="Genomic_DNA"/>
</dbReference>
<organism evidence="1 2">
    <name type="scientific">Blautia difficilis</name>
    <dbReference type="NCBI Taxonomy" id="2763027"/>
    <lineage>
        <taxon>Bacteria</taxon>
        <taxon>Bacillati</taxon>
        <taxon>Bacillota</taxon>
        <taxon>Clostridia</taxon>
        <taxon>Lachnospirales</taxon>
        <taxon>Lachnospiraceae</taxon>
        <taxon>Blautia</taxon>
    </lineage>
</organism>
<name>A0ABR7IJQ1_9FIRM</name>
<dbReference type="CDD" id="cd19958">
    <property type="entry name" value="pyocin_knob"/>
    <property type="match status" value="1"/>
</dbReference>
<comment type="caution">
    <text evidence="1">The sequence shown here is derived from an EMBL/GenBank/DDBJ whole genome shotgun (WGS) entry which is preliminary data.</text>
</comment>
<accession>A0ABR7IJQ1</accession>
<gene>
    <name evidence="1" type="ORF">H8Z82_11375</name>
</gene>